<comment type="caution">
    <text evidence="1">The sequence shown here is derived from an EMBL/GenBank/DDBJ whole genome shotgun (WGS) entry which is preliminary data.</text>
</comment>
<accession>A0A2T1DXF4</accession>
<keyword evidence="2" id="KW-1185">Reference proteome</keyword>
<reference evidence="1 2" key="2">
    <citation type="submission" date="2018-03" db="EMBL/GenBank/DDBJ databases">
        <title>The ancient ancestry and fast evolution of plastids.</title>
        <authorList>
            <person name="Moore K.R."/>
            <person name="Magnabosco C."/>
            <person name="Momper L."/>
            <person name="Gold D.A."/>
            <person name="Bosak T."/>
            <person name="Fournier G.P."/>
        </authorList>
    </citation>
    <scope>NUCLEOTIDE SEQUENCE [LARGE SCALE GENOMIC DNA]</scope>
    <source>
        <strain evidence="1 2">ULC18</strain>
    </source>
</reference>
<name>A0A2T1DXF4_9CYAN</name>
<dbReference type="AlphaFoldDB" id="A0A2T1DXF4"/>
<dbReference type="EMBL" id="PVWK01000132">
    <property type="protein sequence ID" value="PSB25121.1"/>
    <property type="molecule type" value="Genomic_DNA"/>
</dbReference>
<gene>
    <name evidence="1" type="ORF">C7B82_24390</name>
</gene>
<proteinExistence type="predicted"/>
<protein>
    <submittedName>
        <fullName evidence="1">Uncharacterized protein</fullName>
    </submittedName>
</protein>
<sequence>MRTFPIIGAVRLITLTLPRNRYEVISEWLSAISYQLSAVSYQRSAFNLLSKNMKCVPTSFLLSDDRSL</sequence>
<reference evidence="2" key="1">
    <citation type="submission" date="2018-02" db="EMBL/GenBank/DDBJ databases">
        <authorList>
            <person name="Moore K."/>
            <person name="Momper L."/>
        </authorList>
    </citation>
    <scope>NUCLEOTIDE SEQUENCE [LARGE SCALE GENOMIC DNA]</scope>
    <source>
        <strain evidence="2">ULC18</strain>
    </source>
</reference>
<evidence type="ECO:0000313" key="2">
    <source>
        <dbReference type="Proteomes" id="UP000239576"/>
    </source>
</evidence>
<organism evidence="1 2">
    <name type="scientific">Stenomitos frigidus ULC18</name>
    <dbReference type="NCBI Taxonomy" id="2107698"/>
    <lineage>
        <taxon>Bacteria</taxon>
        <taxon>Bacillati</taxon>
        <taxon>Cyanobacteriota</taxon>
        <taxon>Cyanophyceae</taxon>
        <taxon>Leptolyngbyales</taxon>
        <taxon>Leptolyngbyaceae</taxon>
        <taxon>Stenomitos</taxon>
    </lineage>
</organism>
<evidence type="ECO:0000313" key="1">
    <source>
        <dbReference type="EMBL" id="PSB25121.1"/>
    </source>
</evidence>
<dbReference type="Proteomes" id="UP000239576">
    <property type="component" value="Unassembled WGS sequence"/>
</dbReference>